<dbReference type="AlphaFoldDB" id="A0A963YMZ5"/>
<dbReference type="Gene3D" id="3.10.450.530">
    <property type="entry name" value="Ribonuclease toxin, BrnT, of type II toxin-antitoxin system"/>
    <property type="match status" value="1"/>
</dbReference>
<sequence length="99" mass="11456">MQAVGTQAPMDFEWDEAKRLSNLAKHGLDFADAYMLFLAFHVRIEARTTGNERRWLAIGTIDGKPITAVFTTRQSSIRLISFRRSHHGERRKYRALHGR</sequence>
<keyword evidence="2" id="KW-1185">Reference proteome</keyword>
<gene>
    <name evidence="1" type="ORF">ASILVAE211_00840</name>
</gene>
<reference evidence="1" key="2">
    <citation type="submission" date="2021-01" db="EMBL/GenBank/DDBJ databases">
        <authorList>
            <person name="Mieszkin S."/>
            <person name="Pouder E."/>
            <person name="Alain K."/>
        </authorList>
    </citation>
    <scope>NUCLEOTIDE SEQUENCE</scope>
    <source>
        <strain evidence="1">HW T2.11</strain>
    </source>
</reference>
<dbReference type="InterPro" id="IPR007460">
    <property type="entry name" value="BrnT_toxin"/>
</dbReference>
<proteinExistence type="predicted"/>
<dbReference type="InterPro" id="IPR038573">
    <property type="entry name" value="BrnT_sf"/>
</dbReference>
<dbReference type="Proteomes" id="UP000708298">
    <property type="component" value="Unassembled WGS sequence"/>
</dbReference>
<evidence type="ECO:0000313" key="1">
    <source>
        <dbReference type="EMBL" id="MCB8873709.1"/>
    </source>
</evidence>
<protein>
    <submittedName>
        <fullName evidence="1">BrnT family toxin</fullName>
    </submittedName>
</protein>
<comment type="caution">
    <text evidence="1">The sequence shown here is derived from an EMBL/GenBank/DDBJ whole genome shotgun (WGS) entry which is preliminary data.</text>
</comment>
<evidence type="ECO:0000313" key="2">
    <source>
        <dbReference type="Proteomes" id="UP000708298"/>
    </source>
</evidence>
<accession>A0A963YMZ5</accession>
<dbReference type="EMBL" id="JAESVB010000001">
    <property type="protein sequence ID" value="MCB8873709.1"/>
    <property type="molecule type" value="Genomic_DNA"/>
</dbReference>
<organism evidence="1 2">
    <name type="scientific">Acidisoma silvae</name>
    <dbReference type="NCBI Taxonomy" id="2802396"/>
    <lineage>
        <taxon>Bacteria</taxon>
        <taxon>Pseudomonadati</taxon>
        <taxon>Pseudomonadota</taxon>
        <taxon>Alphaproteobacteria</taxon>
        <taxon>Acetobacterales</taxon>
        <taxon>Acidocellaceae</taxon>
        <taxon>Acidisoma</taxon>
    </lineage>
</organism>
<reference evidence="1" key="1">
    <citation type="journal article" date="2021" name="Microorganisms">
        <title>Acidisoma silvae sp. nov. and Acidisomacellulosilytica sp. nov., Two Acidophilic Bacteria Isolated from Decaying Wood, Hydrolyzing Cellulose and Producing Poly-3-hydroxybutyrate.</title>
        <authorList>
            <person name="Mieszkin S."/>
            <person name="Pouder E."/>
            <person name="Uroz S."/>
            <person name="Simon-Colin C."/>
            <person name="Alain K."/>
        </authorList>
    </citation>
    <scope>NUCLEOTIDE SEQUENCE</scope>
    <source>
        <strain evidence="1">HW T2.11</strain>
    </source>
</reference>
<dbReference type="Pfam" id="PF04365">
    <property type="entry name" value="BrnT_toxin"/>
    <property type="match status" value="1"/>
</dbReference>
<dbReference type="RefSeq" id="WP_227319392.1">
    <property type="nucleotide sequence ID" value="NZ_JAESVB010000001.1"/>
</dbReference>
<name>A0A963YMZ5_9PROT</name>